<dbReference type="EMBL" id="JABWDY010026892">
    <property type="protein sequence ID" value="KAF5188364.1"/>
    <property type="molecule type" value="Genomic_DNA"/>
</dbReference>
<keyword evidence="2" id="KW-1185">Reference proteome</keyword>
<evidence type="ECO:0000313" key="2">
    <source>
        <dbReference type="Proteomes" id="UP000554482"/>
    </source>
</evidence>
<gene>
    <name evidence="1" type="ORF">FRX31_022049</name>
</gene>
<comment type="caution">
    <text evidence="1">The sequence shown here is derived from an EMBL/GenBank/DDBJ whole genome shotgun (WGS) entry which is preliminary data.</text>
</comment>
<proteinExistence type="predicted"/>
<name>A0A7J6VTE6_THATH</name>
<accession>A0A7J6VTE6</accession>
<dbReference type="Proteomes" id="UP000554482">
    <property type="component" value="Unassembled WGS sequence"/>
</dbReference>
<feature type="non-terminal residue" evidence="1">
    <location>
        <position position="138"/>
    </location>
</feature>
<organism evidence="1 2">
    <name type="scientific">Thalictrum thalictroides</name>
    <name type="common">Rue-anemone</name>
    <name type="synonym">Anemone thalictroides</name>
    <dbReference type="NCBI Taxonomy" id="46969"/>
    <lineage>
        <taxon>Eukaryota</taxon>
        <taxon>Viridiplantae</taxon>
        <taxon>Streptophyta</taxon>
        <taxon>Embryophyta</taxon>
        <taxon>Tracheophyta</taxon>
        <taxon>Spermatophyta</taxon>
        <taxon>Magnoliopsida</taxon>
        <taxon>Ranunculales</taxon>
        <taxon>Ranunculaceae</taxon>
        <taxon>Thalictroideae</taxon>
        <taxon>Thalictrum</taxon>
    </lineage>
</organism>
<protein>
    <submittedName>
        <fullName evidence="1">Uncharacterized protein</fullName>
    </submittedName>
</protein>
<sequence length="138" mass="15442">MMLLGQVKPVLMLLDHTKYAIQSTVQLWKSVGPSSQTELQAFATDMGPTEYELLPPSPRVVLPSSNFGMEQNRNVDDFNQIQWSRNEFGVQNVAEETIVTFDPTGGSELRTANPIVDHNRHLRGNHALDTSTGVAYNW</sequence>
<evidence type="ECO:0000313" key="1">
    <source>
        <dbReference type="EMBL" id="KAF5188364.1"/>
    </source>
</evidence>
<dbReference type="AlphaFoldDB" id="A0A7J6VTE6"/>
<reference evidence="1 2" key="1">
    <citation type="submission" date="2020-06" db="EMBL/GenBank/DDBJ databases">
        <title>Transcriptomic and genomic resources for Thalictrum thalictroides and T. hernandezii: Facilitating candidate gene discovery in an emerging model plant lineage.</title>
        <authorList>
            <person name="Arias T."/>
            <person name="Riano-Pachon D.M."/>
            <person name="Di Stilio V.S."/>
        </authorList>
    </citation>
    <scope>NUCLEOTIDE SEQUENCE [LARGE SCALE GENOMIC DNA]</scope>
    <source>
        <strain evidence="2">cv. WT478/WT964</strain>
        <tissue evidence="1">Leaves</tissue>
    </source>
</reference>